<dbReference type="InParanoid" id="D5GET6"/>
<evidence type="ECO:0000256" key="4">
    <source>
        <dbReference type="ARBA" id="ARBA00035207"/>
    </source>
</evidence>
<comment type="similarity">
    <text evidence="1 6">Belongs to the universal ribosomal protein uL22 family.</text>
</comment>
<dbReference type="FunFam" id="3.90.470.10:FF:000010">
    <property type="entry name" value="60S ribosomal protein L17"/>
    <property type="match status" value="1"/>
</dbReference>
<evidence type="ECO:0000256" key="2">
    <source>
        <dbReference type="ARBA" id="ARBA00022980"/>
    </source>
</evidence>
<dbReference type="FunCoup" id="D5GET6">
    <property type="interactions" value="921"/>
</dbReference>
<dbReference type="eggNOG" id="KOG3353">
    <property type="taxonomic scope" value="Eukaryota"/>
</dbReference>
<sequence length="199" mass="22166">MISYHSCTCSVSAKMVRYAAVPNNPSKSAKSRGSFLRVSFKNTRETAQAINRMKLSRAIAYLENVKGHREAVPMRRYAGSTGRCAQGKQFGVSRARWPEKSAEFLLGLLRNAEANADTKGLDNSNLIISHIQVNQAPKQRRRTYRAHGRINPYMSNPCHIEVIVSEADEAVAKAPENKLVKLSAKQRGRSLAEQRRIAA</sequence>
<dbReference type="Pfam" id="PF00237">
    <property type="entry name" value="Ribosomal_L22"/>
    <property type="match status" value="1"/>
</dbReference>
<dbReference type="RefSeq" id="XP_002838838.1">
    <property type="nucleotide sequence ID" value="XM_002838792.1"/>
</dbReference>
<proteinExistence type="inferred from homology"/>
<dbReference type="Gene3D" id="3.90.470.10">
    <property type="entry name" value="Ribosomal protein L22/L17"/>
    <property type="match status" value="1"/>
</dbReference>
<dbReference type="GO" id="GO:0003735">
    <property type="term" value="F:structural constituent of ribosome"/>
    <property type="evidence" value="ECO:0007669"/>
    <property type="project" value="InterPro"/>
</dbReference>
<dbReference type="HOGENOM" id="CLU_083987_0_0_1"/>
<dbReference type="SUPFAM" id="SSF54843">
    <property type="entry name" value="Ribosomal protein L22"/>
    <property type="match status" value="1"/>
</dbReference>
<reference evidence="7 8" key="1">
    <citation type="journal article" date="2010" name="Nature">
        <title>Perigord black truffle genome uncovers evolutionary origins and mechanisms of symbiosis.</title>
        <authorList>
            <person name="Martin F."/>
            <person name="Kohler A."/>
            <person name="Murat C."/>
            <person name="Balestrini R."/>
            <person name="Coutinho P.M."/>
            <person name="Jaillon O."/>
            <person name="Montanini B."/>
            <person name="Morin E."/>
            <person name="Noel B."/>
            <person name="Percudani R."/>
            <person name="Porcel B."/>
            <person name="Rubini A."/>
            <person name="Amicucci A."/>
            <person name="Amselem J."/>
            <person name="Anthouard V."/>
            <person name="Arcioni S."/>
            <person name="Artiguenave F."/>
            <person name="Aury J.M."/>
            <person name="Ballario P."/>
            <person name="Bolchi A."/>
            <person name="Brenna A."/>
            <person name="Brun A."/>
            <person name="Buee M."/>
            <person name="Cantarel B."/>
            <person name="Chevalier G."/>
            <person name="Couloux A."/>
            <person name="Da Silva C."/>
            <person name="Denoeud F."/>
            <person name="Duplessis S."/>
            <person name="Ghignone S."/>
            <person name="Hilselberger B."/>
            <person name="Iotti M."/>
            <person name="Marcais B."/>
            <person name="Mello A."/>
            <person name="Miranda M."/>
            <person name="Pacioni G."/>
            <person name="Quesneville H."/>
            <person name="Riccioni C."/>
            <person name="Ruotolo R."/>
            <person name="Splivallo R."/>
            <person name="Stocchi V."/>
            <person name="Tisserant E."/>
            <person name="Viscomi A.R."/>
            <person name="Zambonelli A."/>
            <person name="Zampieri E."/>
            <person name="Henrissat B."/>
            <person name="Lebrun M.H."/>
            <person name="Paolocci F."/>
            <person name="Bonfante P."/>
            <person name="Ottonello S."/>
            <person name="Wincker P."/>
        </authorList>
    </citation>
    <scope>NUCLEOTIDE SEQUENCE [LARGE SCALE GENOMIC DNA]</scope>
    <source>
        <strain evidence="7 8">Mel28</strain>
    </source>
</reference>
<evidence type="ECO:0000256" key="6">
    <source>
        <dbReference type="RuleBase" id="RU004005"/>
    </source>
</evidence>
<dbReference type="CDD" id="cd00336">
    <property type="entry name" value="Ribosomal_L22"/>
    <property type="match status" value="1"/>
</dbReference>
<dbReference type="GeneID" id="9184942"/>
<dbReference type="AlphaFoldDB" id="D5GET6"/>
<evidence type="ECO:0000256" key="5">
    <source>
        <dbReference type="ARBA" id="ARBA00035325"/>
    </source>
</evidence>
<evidence type="ECO:0000256" key="1">
    <source>
        <dbReference type="ARBA" id="ARBA00009451"/>
    </source>
</evidence>
<dbReference type="InterPro" id="IPR018260">
    <property type="entry name" value="Ribosomal_uL22_CS"/>
</dbReference>
<dbReference type="NCBIfam" id="TIGR01038">
    <property type="entry name" value="uL22_arch_euk"/>
    <property type="match status" value="1"/>
</dbReference>
<dbReference type="OMA" id="NTYETAR"/>
<dbReference type="GO" id="GO:0002181">
    <property type="term" value="P:cytoplasmic translation"/>
    <property type="evidence" value="ECO:0007669"/>
    <property type="project" value="TreeGrafter"/>
</dbReference>
<dbReference type="PANTHER" id="PTHR11593">
    <property type="entry name" value="60S RIBOSOMAL PROTEIN L17"/>
    <property type="match status" value="1"/>
</dbReference>
<dbReference type="EMBL" id="FN430192">
    <property type="protein sequence ID" value="CAZ83029.1"/>
    <property type="molecule type" value="Genomic_DNA"/>
</dbReference>
<evidence type="ECO:0000313" key="8">
    <source>
        <dbReference type="Proteomes" id="UP000006911"/>
    </source>
</evidence>
<keyword evidence="3 6" id="KW-0687">Ribonucleoprotein</keyword>
<dbReference type="STRING" id="656061.D5GET6"/>
<evidence type="ECO:0000313" key="7">
    <source>
        <dbReference type="EMBL" id="CAZ83029.1"/>
    </source>
</evidence>
<dbReference type="KEGG" id="tml:GSTUM_00001318001"/>
<keyword evidence="8" id="KW-1185">Reference proteome</keyword>
<protein>
    <recommendedName>
        <fullName evidence="4">Large ribosomal subunit protein uL22</fullName>
    </recommendedName>
    <alternativeName>
        <fullName evidence="5">60S ribosomal protein L17</fullName>
    </alternativeName>
</protein>
<dbReference type="InterPro" id="IPR036394">
    <property type="entry name" value="Ribosomal_uL22_sf"/>
</dbReference>
<dbReference type="Proteomes" id="UP000006911">
    <property type="component" value="Unassembled WGS sequence"/>
</dbReference>
<name>D5GET6_TUBMM</name>
<dbReference type="PROSITE" id="PS00464">
    <property type="entry name" value="RIBOSOMAL_L22"/>
    <property type="match status" value="1"/>
</dbReference>
<evidence type="ECO:0000256" key="3">
    <source>
        <dbReference type="ARBA" id="ARBA00023274"/>
    </source>
</evidence>
<keyword evidence="2 6" id="KW-0689">Ribosomal protein</keyword>
<organism evidence="7 8">
    <name type="scientific">Tuber melanosporum (strain Mel28)</name>
    <name type="common">Perigord black truffle</name>
    <dbReference type="NCBI Taxonomy" id="656061"/>
    <lineage>
        <taxon>Eukaryota</taxon>
        <taxon>Fungi</taxon>
        <taxon>Dikarya</taxon>
        <taxon>Ascomycota</taxon>
        <taxon>Pezizomycotina</taxon>
        <taxon>Pezizomycetes</taxon>
        <taxon>Pezizales</taxon>
        <taxon>Tuberaceae</taxon>
        <taxon>Tuber</taxon>
    </lineage>
</organism>
<dbReference type="InterPro" id="IPR001063">
    <property type="entry name" value="Ribosomal_uL22"/>
</dbReference>
<dbReference type="GO" id="GO:0022625">
    <property type="term" value="C:cytosolic large ribosomal subunit"/>
    <property type="evidence" value="ECO:0007669"/>
    <property type="project" value="TreeGrafter"/>
</dbReference>
<accession>D5GET6</accession>
<gene>
    <name evidence="7" type="ORF">GSTUM_00001318001</name>
</gene>
<dbReference type="PANTHER" id="PTHR11593:SF10">
    <property type="entry name" value="60S RIBOSOMAL PROTEIN L17"/>
    <property type="match status" value="1"/>
</dbReference>
<dbReference type="InterPro" id="IPR005721">
    <property type="entry name" value="Ribosomal_uL22_euk/arc"/>
</dbReference>